<gene>
    <name evidence="1" type="ORF">DNG_01809</name>
</gene>
<dbReference type="AlphaFoldDB" id="A0AAE8SS51"/>
<organism evidence="1 2">
    <name type="scientific">Cephalotrichum gorgonifer</name>
    <dbReference type="NCBI Taxonomy" id="2041049"/>
    <lineage>
        <taxon>Eukaryota</taxon>
        <taxon>Fungi</taxon>
        <taxon>Dikarya</taxon>
        <taxon>Ascomycota</taxon>
        <taxon>Pezizomycotina</taxon>
        <taxon>Sordariomycetes</taxon>
        <taxon>Hypocreomycetidae</taxon>
        <taxon>Microascales</taxon>
        <taxon>Microascaceae</taxon>
        <taxon>Cephalotrichum</taxon>
    </lineage>
</organism>
<protein>
    <submittedName>
        <fullName evidence="1">Uncharacterized protein</fullName>
    </submittedName>
</protein>
<proteinExistence type="predicted"/>
<name>A0AAE8SS51_9PEZI</name>
<evidence type="ECO:0000313" key="2">
    <source>
        <dbReference type="Proteomes" id="UP001187682"/>
    </source>
</evidence>
<reference evidence="1" key="1">
    <citation type="submission" date="2018-03" db="EMBL/GenBank/DDBJ databases">
        <authorList>
            <person name="Guldener U."/>
        </authorList>
    </citation>
    <scope>NUCLEOTIDE SEQUENCE</scope>
</reference>
<accession>A0AAE8SS51</accession>
<dbReference type="EMBL" id="ONZQ02000002">
    <property type="protein sequence ID" value="SPN98768.1"/>
    <property type="molecule type" value="Genomic_DNA"/>
</dbReference>
<evidence type="ECO:0000313" key="1">
    <source>
        <dbReference type="EMBL" id="SPN98768.1"/>
    </source>
</evidence>
<comment type="caution">
    <text evidence="1">The sequence shown here is derived from an EMBL/GenBank/DDBJ whole genome shotgun (WGS) entry which is preliminary data.</text>
</comment>
<sequence length="128" mass="14310">MSRVRVSGLASIRQLCPCQAAKLPFDEETWRREAPWLVFYSENLVKFKSYDLLKLGSASSSSSSSSTDSLYGMDIVRPPVASVQIFRCMRCARTQEATSTDDYTSCGMVRIGEGIYYCQRCAKSVGYT</sequence>
<keyword evidence="2" id="KW-1185">Reference proteome</keyword>
<dbReference type="Proteomes" id="UP001187682">
    <property type="component" value="Unassembled WGS sequence"/>
</dbReference>